<feature type="chain" id="PRO_5044762345" description="DUF1206 domain-containing protein" evidence="2">
    <location>
        <begin position="29"/>
        <end position="135"/>
    </location>
</feature>
<keyword evidence="1" id="KW-1133">Transmembrane helix</keyword>
<dbReference type="EMBL" id="VSIJ01000005">
    <property type="protein sequence ID" value="TXX67376.1"/>
    <property type="molecule type" value="Genomic_DNA"/>
</dbReference>
<feature type="signal peptide" evidence="2">
    <location>
        <begin position="1"/>
        <end position="28"/>
    </location>
</feature>
<evidence type="ECO:0000313" key="4">
    <source>
        <dbReference type="Proteomes" id="UP000323819"/>
    </source>
</evidence>
<evidence type="ECO:0008006" key="5">
    <source>
        <dbReference type="Google" id="ProtNLM"/>
    </source>
</evidence>
<sequence>MNCHITLKKIHSLFTFTTLLLVSPIAAAAPISLVEIIANGSRLMGLAGFTVALYGVFWGIVSSLKAWKGLQHGADQQQDPEIMKKFTYRMISGLGAATTIGIMLATILAIFGTTEVLNFITFDAFTTKSFLQIDF</sequence>
<keyword evidence="1" id="KW-0472">Membrane</keyword>
<name>A0ABD7STV3_VIBCL</name>
<keyword evidence="1" id="KW-0812">Transmembrane</keyword>
<dbReference type="RefSeq" id="WP_044126047.1">
    <property type="nucleotide sequence ID" value="NZ_JAANNJ010000013.1"/>
</dbReference>
<feature type="transmembrane region" description="Helical" evidence="1">
    <location>
        <begin position="88"/>
        <end position="111"/>
    </location>
</feature>
<keyword evidence="2" id="KW-0732">Signal</keyword>
<evidence type="ECO:0000256" key="1">
    <source>
        <dbReference type="SAM" id="Phobius"/>
    </source>
</evidence>
<comment type="caution">
    <text evidence="3">The sequence shown here is derived from an EMBL/GenBank/DDBJ whole genome shotgun (WGS) entry which is preliminary data.</text>
</comment>
<dbReference type="AlphaFoldDB" id="A0ABD7STV3"/>
<accession>A0ABD7STV3</accession>
<feature type="transmembrane region" description="Helical" evidence="1">
    <location>
        <begin position="44"/>
        <end position="67"/>
    </location>
</feature>
<dbReference type="Proteomes" id="UP000323819">
    <property type="component" value="Unassembled WGS sequence"/>
</dbReference>
<evidence type="ECO:0000313" key="3">
    <source>
        <dbReference type="EMBL" id="TXX67376.1"/>
    </source>
</evidence>
<reference evidence="3 4" key="1">
    <citation type="submission" date="2019-06" db="EMBL/GenBank/DDBJ databases">
        <title>Vibrio cholerae phylogeny based on whole-genome sequencing reveals genetic diversity and population strucutre.</title>
        <authorList>
            <person name="Zhiqiu Y."/>
            <person name="Bin L."/>
            <person name="Lingyan J."/>
        </authorList>
    </citation>
    <scope>NUCLEOTIDE SEQUENCE [LARGE SCALE GENOMIC DNA]</scope>
    <source>
        <strain evidence="3 4">N2814</strain>
    </source>
</reference>
<organism evidence="3 4">
    <name type="scientific">Vibrio cholerae</name>
    <dbReference type="NCBI Taxonomy" id="666"/>
    <lineage>
        <taxon>Bacteria</taxon>
        <taxon>Pseudomonadati</taxon>
        <taxon>Pseudomonadota</taxon>
        <taxon>Gammaproteobacteria</taxon>
        <taxon>Vibrionales</taxon>
        <taxon>Vibrionaceae</taxon>
        <taxon>Vibrio</taxon>
    </lineage>
</organism>
<protein>
    <recommendedName>
        <fullName evidence="5">DUF1206 domain-containing protein</fullName>
    </recommendedName>
</protein>
<gene>
    <name evidence="3" type="ORF">FXF03_02015</name>
</gene>
<evidence type="ECO:0000256" key="2">
    <source>
        <dbReference type="SAM" id="SignalP"/>
    </source>
</evidence>
<proteinExistence type="predicted"/>